<dbReference type="EMBL" id="KQ474081">
    <property type="protein sequence ID" value="KPV74063.1"/>
    <property type="molecule type" value="Genomic_DNA"/>
</dbReference>
<dbReference type="GeneID" id="28973275"/>
<organism evidence="1 2">
    <name type="scientific">Rhodotorula graminis (strain WP1)</name>
    <dbReference type="NCBI Taxonomy" id="578459"/>
    <lineage>
        <taxon>Eukaryota</taxon>
        <taxon>Fungi</taxon>
        <taxon>Dikarya</taxon>
        <taxon>Basidiomycota</taxon>
        <taxon>Pucciniomycotina</taxon>
        <taxon>Microbotryomycetes</taxon>
        <taxon>Sporidiobolales</taxon>
        <taxon>Sporidiobolaceae</taxon>
        <taxon>Rhodotorula</taxon>
    </lineage>
</organism>
<feature type="non-terminal residue" evidence="1">
    <location>
        <position position="82"/>
    </location>
</feature>
<dbReference type="AlphaFoldDB" id="A0A0P9F2N0"/>
<proteinExistence type="predicted"/>
<keyword evidence="2" id="KW-1185">Reference proteome</keyword>
<evidence type="ECO:0000313" key="2">
    <source>
        <dbReference type="Proteomes" id="UP000053890"/>
    </source>
</evidence>
<feature type="non-terminal residue" evidence="1">
    <location>
        <position position="1"/>
    </location>
</feature>
<accession>A0A0P9F2N0</accession>
<dbReference type="Proteomes" id="UP000053890">
    <property type="component" value="Unassembled WGS sequence"/>
</dbReference>
<gene>
    <name evidence="1" type="ORF">RHOBADRAFT_28449</name>
</gene>
<sequence length="82" mass="9003">HRRGSPDGARRRCAWAQGALECASTVFWLPVGQAQGHRLHPVLAQPQAQAAPGLKHPSSLSLYPPRRLFVTHPPLCNLVRLP</sequence>
<evidence type="ECO:0000313" key="1">
    <source>
        <dbReference type="EMBL" id="KPV74063.1"/>
    </source>
</evidence>
<name>A0A0P9F2N0_RHOGW</name>
<dbReference type="RefSeq" id="XP_018270112.1">
    <property type="nucleotide sequence ID" value="XM_018412826.1"/>
</dbReference>
<reference evidence="1 2" key="1">
    <citation type="journal article" date="2015" name="Front. Microbiol.">
        <title>Genome sequence of the plant growth promoting endophytic yeast Rhodotorula graminis WP1.</title>
        <authorList>
            <person name="Firrincieli A."/>
            <person name="Otillar R."/>
            <person name="Salamov A."/>
            <person name="Schmutz J."/>
            <person name="Khan Z."/>
            <person name="Redman R.S."/>
            <person name="Fleck N.D."/>
            <person name="Lindquist E."/>
            <person name="Grigoriev I.V."/>
            <person name="Doty S.L."/>
        </authorList>
    </citation>
    <scope>NUCLEOTIDE SEQUENCE [LARGE SCALE GENOMIC DNA]</scope>
    <source>
        <strain evidence="1 2">WP1</strain>
    </source>
</reference>
<protein>
    <submittedName>
        <fullName evidence="1">Uncharacterized protein</fullName>
    </submittedName>
</protein>